<keyword evidence="1" id="KW-0521">NADP</keyword>
<dbReference type="Ensembl" id="ENSEBUT00000019087.1">
    <property type="protein sequence ID" value="ENSEBUP00000018511.1"/>
    <property type="gene ID" value="ENSEBUG00000011557.1"/>
</dbReference>
<dbReference type="Gene3D" id="3.40.50.720">
    <property type="entry name" value="NAD(P)-binding Rossmann-like Domain"/>
    <property type="match status" value="1"/>
</dbReference>
<evidence type="ECO:0000256" key="2">
    <source>
        <dbReference type="ARBA" id="ARBA00023002"/>
    </source>
</evidence>
<dbReference type="SUPFAM" id="SSF51735">
    <property type="entry name" value="NAD(P)-binding Rossmann-fold domains"/>
    <property type="match status" value="1"/>
</dbReference>
<dbReference type="OMA" id="EHYTKAG"/>
<accession>A0A8C4QPH5</accession>
<protein>
    <submittedName>
        <fullName evidence="4">Uncharacterized protein</fullName>
    </submittedName>
</protein>
<evidence type="ECO:0000256" key="3">
    <source>
        <dbReference type="RuleBase" id="RU000363"/>
    </source>
</evidence>
<dbReference type="PRINTS" id="PR00081">
    <property type="entry name" value="GDHRDH"/>
</dbReference>
<dbReference type="PANTHER" id="PTHR43544">
    <property type="entry name" value="SHORT-CHAIN DEHYDROGENASE/REDUCTASE"/>
    <property type="match status" value="1"/>
</dbReference>
<name>A0A8C4QPH5_EPTBU</name>
<dbReference type="GeneTree" id="ENSGT00940000163363"/>
<reference evidence="4" key="1">
    <citation type="submission" date="2025-05" db="UniProtKB">
        <authorList>
            <consortium name="Ensembl"/>
        </authorList>
    </citation>
    <scope>IDENTIFICATION</scope>
</reference>
<dbReference type="InterPro" id="IPR002347">
    <property type="entry name" value="SDR_fam"/>
</dbReference>
<dbReference type="Ensembl" id="ENSEBUT00000019101.1">
    <property type="protein sequence ID" value="ENSEBUP00000018525.1"/>
    <property type="gene ID" value="ENSEBUG00000011557.1"/>
</dbReference>
<dbReference type="InterPro" id="IPR036291">
    <property type="entry name" value="NAD(P)-bd_dom_sf"/>
</dbReference>
<dbReference type="AlphaFoldDB" id="A0A8C4QPH5"/>
<proteinExistence type="inferred from homology"/>
<dbReference type="PRINTS" id="PR00080">
    <property type="entry name" value="SDRFAMILY"/>
</dbReference>
<dbReference type="PANTHER" id="PTHR43544:SF7">
    <property type="entry name" value="NADB-LER2"/>
    <property type="match status" value="1"/>
</dbReference>
<evidence type="ECO:0000313" key="4">
    <source>
        <dbReference type="Ensembl" id="ENSEBUP00000018511.1"/>
    </source>
</evidence>
<dbReference type="Proteomes" id="UP000694388">
    <property type="component" value="Unplaced"/>
</dbReference>
<dbReference type="GO" id="GO:0016491">
    <property type="term" value="F:oxidoreductase activity"/>
    <property type="evidence" value="ECO:0007669"/>
    <property type="project" value="UniProtKB-KW"/>
</dbReference>
<keyword evidence="2" id="KW-0560">Oxidoreductase</keyword>
<organism evidence="4 5">
    <name type="scientific">Eptatretus burgeri</name>
    <name type="common">Inshore hagfish</name>
    <dbReference type="NCBI Taxonomy" id="7764"/>
    <lineage>
        <taxon>Eukaryota</taxon>
        <taxon>Metazoa</taxon>
        <taxon>Chordata</taxon>
        <taxon>Craniata</taxon>
        <taxon>Vertebrata</taxon>
        <taxon>Cyclostomata</taxon>
        <taxon>Myxini</taxon>
        <taxon>Myxiniformes</taxon>
        <taxon>Myxinidae</taxon>
        <taxon>Eptatretinae</taxon>
        <taxon>Eptatretus</taxon>
    </lineage>
</organism>
<comment type="similarity">
    <text evidence="3">Belongs to the short-chain dehydrogenases/reductases (SDR) family.</text>
</comment>
<dbReference type="GO" id="GO:0005737">
    <property type="term" value="C:cytoplasm"/>
    <property type="evidence" value="ECO:0007669"/>
    <property type="project" value="TreeGrafter"/>
</dbReference>
<dbReference type="CDD" id="cd05325">
    <property type="entry name" value="carb_red_sniffer_like_SDR_c"/>
    <property type="match status" value="1"/>
</dbReference>
<evidence type="ECO:0000256" key="1">
    <source>
        <dbReference type="ARBA" id="ARBA00022857"/>
    </source>
</evidence>
<sequence length="249" mass="26539">MVAFGSLLITGTSRGIGFEMVRQFLALPRPPRHVIAACRAPSSAQNLQNLASSHSNLKIVQLDVIDEQSIATMANKVEGIVGKAGLDLLVNNAAIFERGSLSSVSAQGMNRTFQTNVVGPLLITKALLPLLRLAAKEHPPGSTGVAIVNISGLLGSMEELPKKNDSKGYSYPISKAALNMLTRCLMIDLKDTGILTVALNPGWVHTDMGGPKARLSVEESVAQLCTIISSLSPADNGAFLDFRRKLLPW</sequence>
<evidence type="ECO:0000313" key="5">
    <source>
        <dbReference type="Proteomes" id="UP000694388"/>
    </source>
</evidence>
<dbReference type="InterPro" id="IPR051468">
    <property type="entry name" value="Fungal_SecMetab_SDRs"/>
</dbReference>
<dbReference type="Pfam" id="PF00106">
    <property type="entry name" value="adh_short"/>
    <property type="match status" value="1"/>
</dbReference>
<keyword evidence="5" id="KW-1185">Reference proteome</keyword>